<keyword evidence="1" id="KW-0813">Transport</keyword>
<evidence type="ECO:0000256" key="1">
    <source>
        <dbReference type="ARBA" id="ARBA00022448"/>
    </source>
</evidence>
<dbReference type="PROSITE" id="PS00211">
    <property type="entry name" value="ABC_TRANSPORTER_1"/>
    <property type="match status" value="1"/>
</dbReference>
<gene>
    <name evidence="6" type="ORF">ACFPPD_17120</name>
</gene>
<evidence type="ECO:0000256" key="3">
    <source>
        <dbReference type="ARBA" id="ARBA00022840"/>
    </source>
</evidence>
<sequence>MSETAEVLAVEEAETSAQDEASAENTADASVPEASSAENTANETLGAIAIRGVGKSFRSGKKKAEFRALDGIDLEIGANEFVTILGPSGCGKSTLLRIVAGLEEADEGEVAVDGDEVVGPGADRGMVFQGYTLFPWLTVRQNIEYGPKLNGASILGRRAISNRYLRITRLEAFANHYPKQLSGGMKQRVAIARALANGPKVLLMDEPFGALDAQTKLEMQETLLDVWEKEKTTVLFITHDIDEAIFLSQRIVVMGAGPGRILREFPVTLPAERTAEVREHPEFLKLRRELAGLLKHKE</sequence>
<evidence type="ECO:0000313" key="7">
    <source>
        <dbReference type="Proteomes" id="UP001596105"/>
    </source>
</evidence>
<dbReference type="Gene3D" id="3.40.50.300">
    <property type="entry name" value="P-loop containing nucleotide triphosphate hydrolases"/>
    <property type="match status" value="1"/>
</dbReference>
<keyword evidence="7" id="KW-1185">Reference proteome</keyword>
<dbReference type="EMBL" id="JBHSMH010000062">
    <property type="protein sequence ID" value="MFC5470418.1"/>
    <property type="molecule type" value="Genomic_DNA"/>
</dbReference>
<proteinExistence type="predicted"/>
<dbReference type="PROSITE" id="PS50893">
    <property type="entry name" value="ABC_TRANSPORTER_2"/>
    <property type="match status" value="1"/>
</dbReference>
<dbReference type="PANTHER" id="PTHR42788:SF13">
    <property type="entry name" value="ALIPHATIC SULFONATES IMPORT ATP-BINDING PROTEIN SSUB"/>
    <property type="match status" value="1"/>
</dbReference>
<comment type="caution">
    <text evidence="6">The sequence shown here is derived from an EMBL/GenBank/DDBJ whole genome shotgun (WGS) entry which is preliminary data.</text>
</comment>
<keyword evidence="3 6" id="KW-0067">ATP-binding</keyword>
<dbReference type="SMART" id="SM00382">
    <property type="entry name" value="AAA"/>
    <property type="match status" value="1"/>
</dbReference>
<dbReference type="CDD" id="cd03293">
    <property type="entry name" value="ABC_NrtD_SsuB_transporters"/>
    <property type="match status" value="1"/>
</dbReference>
<accession>A0ABW0LXG1</accession>
<dbReference type="PANTHER" id="PTHR42788">
    <property type="entry name" value="TAURINE IMPORT ATP-BINDING PROTEIN-RELATED"/>
    <property type="match status" value="1"/>
</dbReference>
<evidence type="ECO:0000259" key="5">
    <source>
        <dbReference type="PROSITE" id="PS50893"/>
    </source>
</evidence>
<reference evidence="7" key="1">
    <citation type="journal article" date="2019" name="Int. J. Syst. Evol. Microbiol.">
        <title>The Global Catalogue of Microorganisms (GCM) 10K type strain sequencing project: providing services to taxonomists for standard genome sequencing and annotation.</title>
        <authorList>
            <consortium name="The Broad Institute Genomics Platform"/>
            <consortium name="The Broad Institute Genome Sequencing Center for Infectious Disease"/>
            <person name="Wu L."/>
            <person name="Ma J."/>
        </authorList>
    </citation>
    <scope>NUCLEOTIDE SEQUENCE [LARGE SCALE GENOMIC DNA]</scope>
    <source>
        <strain evidence="7">CCUG 57113</strain>
    </source>
</reference>
<dbReference type="RefSeq" id="WP_209749978.1">
    <property type="nucleotide sequence ID" value="NZ_JBHSMH010000062.1"/>
</dbReference>
<keyword evidence="2" id="KW-0547">Nucleotide-binding</keyword>
<feature type="domain" description="ABC transporter" evidence="5">
    <location>
        <begin position="48"/>
        <end position="281"/>
    </location>
</feature>
<dbReference type="Pfam" id="PF00005">
    <property type="entry name" value="ABC_tran"/>
    <property type="match status" value="1"/>
</dbReference>
<dbReference type="InterPro" id="IPR003439">
    <property type="entry name" value="ABC_transporter-like_ATP-bd"/>
</dbReference>
<dbReference type="InterPro" id="IPR027417">
    <property type="entry name" value="P-loop_NTPase"/>
</dbReference>
<evidence type="ECO:0000256" key="4">
    <source>
        <dbReference type="SAM" id="MobiDB-lite"/>
    </source>
</evidence>
<dbReference type="GO" id="GO:0005524">
    <property type="term" value="F:ATP binding"/>
    <property type="evidence" value="ECO:0007669"/>
    <property type="project" value="UniProtKB-KW"/>
</dbReference>
<dbReference type="Proteomes" id="UP001596105">
    <property type="component" value="Unassembled WGS sequence"/>
</dbReference>
<evidence type="ECO:0000256" key="2">
    <source>
        <dbReference type="ARBA" id="ARBA00022741"/>
    </source>
</evidence>
<dbReference type="SUPFAM" id="SSF52540">
    <property type="entry name" value="P-loop containing nucleoside triphosphate hydrolases"/>
    <property type="match status" value="1"/>
</dbReference>
<protein>
    <submittedName>
        <fullName evidence="6">ABC transporter ATP-binding protein</fullName>
    </submittedName>
</protein>
<dbReference type="InterPro" id="IPR003593">
    <property type="entry name" value="AAA+_ATPase"/>
</dbReference>
<organism evidence="6 7">
    <name type="scientific">Cohnella suwonensis</name>
    <dbReference type="NCBI Taxonomy" id="696072"/>
    <lineage>
        <taxon>Bacteria</taxon>
        <taxon>Bacillati</taxon>
        <taxon>Bacillota</taxon>
        <taxon>Bacilli</taxon>
        <taxon>Bacillales</taxon>
        <taxon>Paenibacillaceae</taxon>
        <taxon>Cohnella</taxon>
    </lineage>
</organism>
<feature type="region of interest" description="Disordered" evidence="4">
    <location>
        <begin position="1"/>
        <end position="40"/>
    </location>
</feature>
<dbReference type="InterPro" id="IPR017871">
    <property type="entry name" value="ABC_transporter-like_CS"/>
</dbReference>
<evidence type="ECO:0000313" key="6">
    <source>
        <dbReference type="EMBL" id="MFC5470418.1"/>
    </source>
</evidence>
<dbReference type="InterPro" id="IPR050166">
    <property type="entry name" value="ABC_transporter_ATP-bind"/>
</dbReference>
<name>A0ABW0LXG1_9BACL</name>